<evidence type="ECO:0000259" key="3">
    <source>
        <dbReference type="PROSITE" id="PS50977"/>
    </source>
</evidence>
<keyword evidence="5" id="KW-1185">Reference proteome</keyword>
<evidence type="ECO:0000313" key="4">
    <source>
        <dbReference type="EMBL" id="MBM7560797.1"/>
    </source>
</evidence>
<evidence type="ECO:0000256" key="2">
    <source>
        <dbReference type="PROSITE-ProRule" id="PRU00335"/>
    </source>
</evidence>
<dbReference type="Gene3D" id="1.10.357.10">
    <property type="entry name" value="Tetracycline Repressor, domain 2"/>
    <property type="match status" value="1"/>
</dbReference>
<dbReference type="InterPro" id="IPR050624">
    <property type="entry name" value="HTH-type_Tx_Regulator"/>
</dbReference>
<dbReference type="InterPro" id="IPR009057">
    <property type="entry name" value="Homeodomain-like_sf"/>
</dbReference>
<dbReference type="SUPFAM" id="SSF46689">
    <property type="entry name" value="Homeodomain-like"/>
    <property type="match status" value="1"/>
</dbReference>
<dbReference type="EMBL" id="JAFBDT010000001">
    <property type="protein sequence ID" value="MBM7560797.1"/>
    <property type="molecule type" value="Genomic_DNA"/>
</dbReference>
<protein>
    <submittedName>
        <fullName evidence="4">AcrR family transcriptional regulator</fullName>
    </submittedName>
</protein>
<dbReference type="PROSITE" id="PS50977">
    <property type="entry name" value="HTH_TETR_2"/>
    <property type="match status" value="1"/>
</dbReference>
<feature type="domain" description="HTH tetR-type" evidence="3">
    <location>
        <begin position="11"/>
        <end position="71"/>
    </location>
</feature>
<reference evidence="4 5" key="1">
    <citation type="submission" date="2021-01" db="EMBL/GenBank/DDBJ databases">
        <title>Genomic Encyclopedia of Type Strains, Phase IV (KMG-IV): sequencing the most valuable type-strain genomes for metagenomic binning, comparative biology and taxonomic classification.</title>
        <authorList>
            <person name="Goeker M."/>
        </authorList>
    </citation>
    <scope>NUCLEOTIDE SEQUENCE [LARGE SCALE GENOMIC DNA]</scope>
    <source>
        <strain evidence="4 5">DSM 24436</strain>
    </source>
</reference>
<accession>A0ABS2MN20</accession>
<keyword evidence="1 2" id="KW-0238">DNA-binding</keyword>
<feature type="DNA-binding region" description="H-T-H motif" evidence="2">
    <location>
        <begin position="34"/>
        <end position="53"/>
    </location>
</feature>
<dbReference type="Proteomes" id="UP000767854">
    <property type="component" value="Unassembled WGS sequence"/>
</dbReference>
<sequence>MPKDTFFNLSNSKRDRIVEAALSEFQMHTFDHASINRIVEKSNISKGSFYQYFEDKKDLYKYLIEKIATDKMAYLTPAMQNPFDHTLFEVIHDMNLAGLRFALDQPQYMEIGRKLMQDKSHPIFHEIMASNQEKAIVVYKSLVEQAQVKGEIKAELDPNLIANLIMRMSIDVIDLVTNSYEEIKENEIMRSLDQLMLILTHGLKEKEGKHD</sequence>
<proteinExistence type="predicted"/>
<evidence type="ECO:0000313" key="5">
    <source>
        <dbReference type="Proteomes" id="UP000767854"/>
    </source>
</evidence>
<dbReference type="InterPro" id="IPR001647">
    <property type="entry name" value="HTH_TetR"/>
</dbReference>
<organism evidence="4 5">
    <name type="scientific">Fusibacter tunisiensis</name>
    <dbReference type="NCBI Taxonomy" id="1008308"/>
    <lineage>
        <taxon>Bacteria</taxon>
        <taxon>Bacillati</taxon>
        <taxon>Bacillota</taxon>
        <taxon>Clostridia</taxon>
        <taxon>Eubacteriales</taxon>
        <taxon>Eubacteriales Family XII. Incertae Sedis</taxon>
        <taxon>Fusibacter</taxon>
    </lineage>
</organism>
<dbReference type="RefSeq" id="WP_204661479.1">
    <property type="nucleotide sequence ID" value="NZ_JAFBDT010000001.1"/>
</dbReference>
<gene>
    <name evidence="4" type="ORF">JOC49_000306</name>
</gene>
<dbReference type="PANTHER" id="PTHR43479:SF11">
    <property type="entry name" value="ACREF_ENVCD OPERON REPRESSOR-RELATED"/>
    <property type="match status" value="1"/>
</dbReference>
<evidence type="ECO:0000256" key="1">
    <source>
        <dbReference type="ARBA" id="ARBA00023125"/>
    </source>
</evidence>
<dbReference type="InterPro" id="IPR036271">
    <property type="entry name" value="Tet_transcr_reg_TetR-rel_C_sf"/>
</dbReference>
<dbReference type="PANTHER" id="PTHR43479">
    <property type="entry name" value="ACREF/ENVCD OPERON REPRESSOR-RELATED"/>
    <property type="match status" value="1"/>
</dbReference>
<comment type="caution">
    <text evidence="4">The sequence shown here is derived from an EMBL/GenBank/DDBJ whole genome shotgun (WGS) entry which is preliminary data.</text>
</comment>
<name>A0ABS2MN20_9FIRM</name>
<dbReference type="SUPFAM" id="SSF48498">
    <property type="entry name" value="Tetracyclin repressor-like, C-terminal domain"/>
    <property type="match status" value="1"/>
</dbReference>
<dbReference type="Pfam" id="PF00440">
    <property type="entry name" value="TetR_N"/>
    <property type="match status" value="1"/>
</dbReference>